<evidence type="ECO:0000313" key="5">
    <source>
        <dbReference type="EMBL" id="RGU24003.1"/>
    </source>
</evidence>
<gene>
    <name evidence="5" type="ORF">DWW89_09160</name>
</gene>
<protein>
    <submittedName>
        <fullName evidence="5">Site-specific integrase</fullName>
    </submittedName>
</protein>
<dbReference type="InterPro" id="IPR050090">
    <property type="entry name" value="Tyrosine_recombinase_XerCD"/>
</dbReference>
<sequence>MSAIRLLQAERQEDIRHLHRQLMSGGILQRELWEEAETYLIQKDIYDVILIEESDFREYKKFLMASCRYTRQRAIDRSSALRKIQKYWIETEYGELLSEIKECQVPDEALKGNIQRFLIRQGIHHIKDIDYNTRSRYEAELQQEKHSKNVLKYLKVFDHIKQYSIRSEMSSLPGMVKHRMQYKAQIIFLPYLSDPELVKDFEYVQDKQELVWDFSRRAPEKLKRQVFQLLNYILENLYRNDPKERRVRFLLPLHWLYDFCVDDGIEDLECLELRQIHQFEKIVEGKVVNVKNSMQIIDNSRKILFLTAPEIHWQANVWYMERFHLAEDRLNPSSPVQRLSFIEVTNKKNRELLQEYAKYHVGIGGLTIANIRSQLYEVKKLLEFFNDEISICQVDENQLDGYFRELEEKDTKDDTFNKRIVCYLKFYQFLNVRGYIKEIPFQPEYYLKKAYPEHHDRTVEEEVYMEILYKLHLFPQIPRLIFLHLWCTGLRISEVCTLKGDAYYWDGEDAWLKVYQIKMKADKMIPIPLVLYKVMRKYIEKNHIRPQDYIFKGKNGGAYRGGTFRKEFQQHCIRNQIADGEYIFKSHDYRHTLATRFYDDGVSIQTIRDYLGHFSEDMTKQYVDFMPRRIAKASDAYFKKPGNDLASAITVKKRGDKK</sequence>
<dbReference type="Gene3D" id="1.10.150.130">
    <property type="match status" value="1"/>
</dbReference>
<keyword evidence="2" id="KW-0238">DNA-binding</keyword>
<dbReference type="GO" id="GO:0015074">
    <property type="term" value="P:DNA integration"/>
    <property type="evidence" value="ECO:0007669"/>
    <property type="project" value="InterPro"/>
</dbReference>
<evidence type="ECO:0000256" key="2">
    <source>
        <dbReference type="ARBA" id="ARBA00023125"/>
    </source>
</evidence>
<proteinExistence type="inferred from homology"/>
<dbReference type="Proteomes" id="UP000283765">
    <property type="component" value="Unassembled WGS sequence"/>
</dbReference>
<dbReference type="EMBL" id="QRXR01000013">
    <property type="protein sequence ID" value="RGU24003.1"/>
    <property type="molecule type" value="Genomic_DNA"/>
</dbReference>
<dbReference type="Gene3D" id="1.10.443.10">
    <property type="entry name" value="Intergrase catalytic core"/>
    <property type="match status" value="1"/>
</dbReference>
<comment type="similarity">
    <text evidence="1">Belongs to the 'phage' integrase family.</text>
</comment>
<dbReference type="InterPro" id="IPR010998">
    <property type="entry name" value="Integrase_recombinase_N"/>
</dbReference>
<dbReference type="GO" id="GO:0003677">
    <property type="term" value="F:DNA binding"/>
    <property type="evidence" value="ECO:0007669"/>
    <property type="project" value="UniProtKB-KW"/>
</dbReference>
<accession>A0A412RLX7</accession>
<dbReference type="CDD" id="cd00397">
    <property type="entry name" value="DNA_BRE_C"/>
    <property type="match status" value="1"/>
</dbReference>
<name>A0A412RLX7_9FIRM</name>
<dbReference type="PANTHER" id="PTHR30349:SF41">
    <property type="entry name" value="INTEGRASE_RECOMBINASE PROTEIN MJ0367-RELATED"/>
    <property type="match status" value="1"/>
</dbReference>
<dbReference type="AlphaFoldDB" id="A0A412RLX7"/>
<dbReference type="PANTHER" id="PTHR30349">
    <property type="entry name" value="PHAGE INTEGRASE-RELATED"/>
    <property type="match status" value="1"/>
</dbReference>
<dbReference type="SUPFAM" id="SSF56349">
    <property type="entry name" value="DNA breaking-rejoining enzymes"/>
    <property type="match status" value="1"/>
</dbReference>
<dbReference type="InterPro" id="IPR013762">
    <property type="entry name" value="Integrase-like_cat_sf"/>
</dbReference>
<evidence type="ECO:0000256" key="3">
    <source>
        <dbReference type="ARBA" id="ARBA00023172"/>
    </source>
</evidence>
<feature type="domain" description="Tyr recombinase" evidence="4">
    <location>
        <begin position="454"/>
        <end position="635"/>
    </location>
</feature>
<dbReference type="Pfam" id="PF00589">
    <property type="entry name" value="Phage_integrase"/>
    <property type="match status" value="1"/>
</dbReference>
<organism evidence="5 6">
    <name type="scientific">Agathobacter rectalis</name>
    <dbReference type="NCBI Taxonomy" id="39491"/>
    <lineage>
        <taxon>Bacteria</taxon>
        <taxon>Bacillati</taxon>
        <taxon>Bacillota</taxon>
        <taxon>Clostridia</taxon>
        <taxon>Lachnospirales</taxon>
        <taxon>Lachnospiraceae</taxon>
        <taxon>Agathobacter</taxon>
    </lineage>
</organism>
<reference evidence="5 6" key="1">
    <citation type="submission" date="2018-08" db="EMBL/GenBank/DDBJ databases">
        <title>A genome reference for cultivated species of the human gut microbiota.</title>
        <authorList>
            <person name="Zou Y."/>
            <person name="Xue W."/>
            <person name="Luo G."/>
        </authorList>
    </citation>
    <scope>NUCLEOTIDE SEQUENCE [LARGE SCALE GENOMIC DNA]</scope>
    <source>
        <strain evidence="5 6">AF17-27</strain>
    </source>
</reference>
<dbReference type="PROSITE" id="PS51898">
    <property type="entry name" value="TYR_RECOMBINASE"/>
    <property type="match status" value="1"/>
</dbReference>
<dbReference type="InterPro" id="IPR002104">
    <property type="entry name" value="Integrase_catalytic"/>
</dbReference>
<evidence type="ECO:0000313" key="6">
    <source>
        <dbReference type="Proteomes" id="UP000283765"/>
    </source>
</evidence>
<dbReference type="InterPro" id="IPR011010">
    <property type="entry name" value="DNA_brk_join_enz"/>
</dbReference>
<keyword evidence="3" id="KW-0233">DNA recombination</keyword>
<evidence type="ECO:0000256" key="1">
    <source>
        <dbReference type="ARBA" id="ARBA00008857"/>
    </source>
</evidence>
<evidence type="ECO:0000259" key="4">
    <source>
        <dbReference type="PROSITE" id="PS51898"/>
    </source>
</evidence>
<dbReference type="GO" id="GO:0006310">
    <property type="term" value="P:DNA recombination"/>
    <property type="evidence" value="ECO:0007669"/>
    <property type="project" value="UniProtKB-KW"/>
</dbReference>
<comment type="caution">
    <text evidence="5">The sequence shown here is derived from an EMBL/GenBank/DDBJ whole genome shotgun (WGS) entry which is preliminary data.</text>
</comment>
<dbReference type="RefSeq" id="WP_117994008.1">
    <property type="nucleotide sequence ID" value="NZ_QRXR01000013.1"/>
</dbReference>